<reference evidence="3" key="1">
    <citation type="submission" date="2015-02" db="EMBL/GenBank/DDBJ databases">
        <title>Genome sequencing for Strongylocentrotus purpuratus.</title>
        <authorList>
            <person name="Murali S."/>
            <person name="Liu Y."/>
            <person name="Vee V."/>
            <person name="English A."/>
            <person name="Wang M."/>
            <person name="Skinner E."/>
            <person name="Han Y."/>
            <person name="Muzny D.M."/>
            <person name="Worley K.C."/>
            <person name="Gibbs R.A."/>
        </authorList>
    </citation>
    <scope>NUCLEOTIDE SEQUENCE</scope>
</reference>
<dbReference type="Proteomes" id="UP000007110">
    <property type="component" value="Unassembled WGS sequence"/>
</dbReference>
<dbReference type="RefSeq" id="XP_030854350.1">
    <property type="nucleotide sequence ID" value="XM_030998490.1"/>
</dbReference>
<reference evidence="2" key="2">
    <citation type="submission" date="2021-01" db="UniProtKB">
        <authorList>
            <consortium name="EnsemblMetazoa"/>
        </authorList>
    </citation>
    <scope>IDENTIFICATION</scope>
</reference>
<evidence type="ECO:0000313" key="3">
    <source>
        <dbReference type="Proteomes" id="UP000007110"/>
    </source>
</evidence>
<dbReference type="GeneID" id="100889002"/>
<dbReference type="InParanoid" id="A0A7M7PQU7"/>
<evidence type="ECO:0000313" key="2">
    <source>
        <dbReference type="EnsemblMetazoa" id="XP_030854350"/>
    </source>
</evidence>
<keyword evidence="3" id="KW-1185">Reference proteome</keyword>
<dbReference type="PANTHER" id="PTHR24401:SF29">
    <property type="entry name" value="SI:CH211-243P7.3-RELATED"/>
    <property type="match status" value="1"/>
</dbReference>
<name>A0A7M7PQU7_STRPU</name>
<dbReference type="AlphaFoldDB" id="A0A7M7PQU7"/>
<organism evidence="2 3">
    <name type="scientific">Strongylocentrotus purpuratus</name>
    <name type="common">Purple sea urchin</name>
    <dbReference type="NCBI Taxonomy" id="7668"/>
    <lineage>
        <taxon>Eukaryota</taxon>
        <taxon>Metazoa</taxon>
        <taxon>Echinodermata</taxon>
        <taxon>Eleutherozoa</taxon>
        <taxon>Echinozoa</taxon>
        <taxon>Echinoidea</taxon>
        <taxon>Euechinoidea</taxon>
        <taxon>Echinacea</taxon>
        <taxon>Camarodonta</taxon>
        <taxon>Echinidea</taxon>
        <taxon>Strongylocentrotidae</taxon>
        <taxon>Strongylocentrotus</taxon>
    </lineage>
</organism>
<feature type="region of interest" description="Disordered" evidence="1">
    <location>
        <begin position="270"/>
        <end position="303"/>
    </location>
</feature>
<evidence type="ECO:0000256" key="1">
    <source>
        <dbReference type="SAM" id="MobiDB-lite"/>
    </source>
</evidence>
<proteinExistence type="predicted"/>
<sequence>MTIRLDIWHLMRRLATGCSTDSHQLYSVFLGRLSACIFEWSGEDLRLLMEAKRAVLVGQHIFNPTDQDVISSISPKEMAQHCRRKTRGAEETTWLIRDLIAALDREQGLDTLRVPLFDHDRIWHEWDKQKNHMECIHDPDDISLYTKIGEMVKGGELVRVASTSKPTYWKEYLAGIKTAAQAISIRGSGPRVNTYSGLLRHAVNVLAEEILHMKIDPSFVAPQEYTGELIRVEYLYAQTNAVLGLTEPECMEEAVVVDEDFDEGFEDASEVEDLTQPGISATSASTRHSVRAAPPEDQQTSSLEHNVRKRPYGVNPAMETAGASLDSIMDESSSRCRHRQKVAPTPRVATTAPKVFIAIPTGTPPPPPPLPRFFTPRGAALAVQSGATPSPAEEVERHTPVGPMETTTPSPAEKQRSTSQEPGGPLAESARSFETTPHKVSTT</sequence>
<dbReference type="EnsemblMetazoa" id="XM_030998490">
    <property type="protein sequence ID" value="XP_030854350"/>
    <property type="gene ID" value="LOC100889002"/>
</dbReference>
<accession>A0A7M7PQU7</accession>
<feature type="compositionally biased region" description="Polar residues" evidence="1">
    <location>
        <begin position="277"/>
        <end position="287"/>
    </location>
</feature>
<protein>
    <submittedName>
        <fullName evidence="2">Uncharacterized protein</fullName>
    </submittedName>
</protein>
<dbReference type="KEGG" id="spu:100889002"/>
<dbReference type="OrthoDB" id="10058592at2759"/>
<feature type="compositionally biased region" description="Polar residues" evidence="1">
    <location>
        <begin position="432"/>
        <end position="443"/>
    </location>
</feature>
<feature type="region of interest" description="Disordered" evidence="1">
    <location>
        <begin position="382"/>
        <end position="443"/>
    </location>
</feature>
<dbReference type="PANTHER" id="PTHR24401">
    <property type="entry name" value="SI:CH211-243P7.3-RELATED"/>
    <property type="match status" value="1"/>
</dbReference>